<keyword evidence="3 6" id="KW-0812">Transmembrane</keyword>
<evidence type="ECO:0000313" key="9">
    <source>
        <dbReference type="Proteomes" id="UP000605259"/>
    </source>
</evidence>
<reference evidence="8" key="2">
    <citation type="submission" date="2020-09" db="EMBL/GenBank/DDBJ databases">
        <authorList>
            <person name="Sun Q."/>
            <person name="Zhou Y."/>
        </authorList>
    </citation>
    <scope>NUCLEOTIDE SEQUENCE</scope>
    <source>
        <strain evidence="8">CGMCC 1.12698</strain>
    </source>
</reference>
<gene>
    <name evidence="8" type="primary">oppC</name>
    <name evidence="8" type="ORF">GCM10007140_28570</name>
</gene>
<dbReference type="GO" id="GO:0005886">
    <property type="term" value="C:plasma membrane"/>
    <property type="evidence" value="ECO:0007669"/>
    <property type="project" value="UniProtKB-SubCell"/>
</dbReference>
<feature type="transmembrane region" description="Helical" evidence="6">
    <location>
        <begin position="81"/>
        <end position="107"/>
    </location>
</feature>
<dbReference type="SUPFAM" id="SSF161098">
    <property type="entry name" value="MetI-like"/>
    <property type="match status" value="1"/>
</dbReference>
<dbReference type="InterPro" id="IPR035906">
    <property type="entry name" value="MetI-like_sf"/>
</dbReference>
<keyword evidence="2 6" id="KW-0813">Transport</keyword>
<accession>A0A917AWD8</accession>
<dbReference type="Gene3D" id="1.10.3720.10">
    <property type="entry name" value="MetI-like"/>
    <property type="match status" value="1"/>
</dbReference>
<dbReference type="AlphaFoldDB" id="A0A917AWD8"/>
<evidence type="ECO:0000256" key="3">
    <source>
        <dbReference type="ARBA" id="ARBA00022692"/>
    </source>
</evidence>
<protein>
    <submittedName>
        <fullName evidence="8">Peptide ABC transporter permease</fullName>
    </submittedName>
</protein>
<evidence type="ECO:0000256" key="1">
    <source>
        <dbReference type="ARBA" id="ARBA00004141"/>
    </source>
</evidence>
<evidence type="ECO:0000313" key="8">
    <source>
        <dbReference type="EMBL" id="GGE77219.1"/>
    </source>
</evidence>
<proteinExistence type="inferred from homology"/>
<feature type="transmembrane region" description="Helical" evidence="6">
    <location>
        <begin position="220"/>
        <end position="243"/>
    </location>
</feature>
<dbReference type="PANTHER" id="PTHR43839">
    <property type="entry name" value="OPPC IN A BINDING PROTEIN-DEPENDENT TRANSPORT SYSTEM"/>
    <property type="match status" value="1"/>
</dbReference>
<evidence type="ECO:0000256" key="4">
    <source>
        <dbReference type="ARBA" id="ARBA00022989"/>
    </source>
</evidence>
<comment type="caution">
    <text evidence="8">The sequence shown here is derived from an EMBL/GenBank/DDBJ whole genome shotgun (WGS) entry which is preliminary data.</text>
</comment>
<dbReference type="PANTHER" id="PTHR43839:SF3">
    <property type="entry name" value="OLIGOPEPTIDE ABC TRANSPORTER, PERMEASE PROTEIN"/>
    <property type="match status" value="1"/>
</dbReference>
<evidence type="ECO:0000256" key="2">
    <source>
        <dbReference type="ARBA" id="ARBA00022448"/>
    </source>
</evidence>
<feature type="domain" description="ABC transmembrane type-1" evidence="7">
    <location>
        <begin position="83"/>
        <end position="294"/>
    </location>
</feature>
<evidence type="ECO:0000259" key="7">
    <source>
        <dbReference type="PROSITE" id="PS50928"/>
    </source>
</evidence>
<feature type="transmembrane region" description="Helical" evidence="6">
    <location>
        <begin position="154"/>
        <end position="174"/>
    </location>
</feature>
<feature type="transmembrane region" description="Helical" evidence="6">
    <location>
        <begin position="119"/>
        <end position="142"/>
    </location>
</feature>
<keyword evidence="5 6" id="KW-0472">Membrane</keyword>
<sequence length="316" mass="35191">MWAYLVRDKKFLVSLSFLVIMMLLSIGNTIFYDGHIREVRMLMPEDGKVTAAPFPPSSEFLLGTDSSGKDLLQVVIEGAKWTIGAAFFIGVLRIIFGMIFGIVVGIYVRRGFKKIEAFFDSFSVLPLTLIAYFLLVNVLMFSSGEDAIPFYYRLFFQVGVVTCLAVPPLAFYIANEVRKIGTEEFVVAAKVLGAGRWEVFRRHVFPHLSSTLPIVFMQQFVQVLVLFLHLGILNLFFGGTIVASGAGDMSFYSVTNEWSGLIGGYFRSLSSHPWIPLTPILCFTLTIMASNMILASIQGALEKRKVIRAQQKGSCS</sequence>
<reference evidence="8" key="1">
    <citation type="journal article" date="2014" name="Int. J. Syst. Evol. Microbiol.">
        <title>Complete genome sequence of Corynebacterium casei LMG S-19264T (=DSM 44701T), isolated from a smear-ripened cheese.</title>
        <authorList>
            <consortium name="US DOE Joint Genome Institute (JGI-PGF)"/>
            <person name="Walter F."/>
            <person name="Albersmeier A."/>
            <person name="Kalinowski J."/>
            <person name="Ruckert C."/>
        </authorList>
    </citation>
    <scope>NUCLEOTIDE SEQUENCE</scope>
    <source>
        <strain evidence="8">CGMCC 1.12698</strain>
    </source>
</reference>
<organism evidence="8 9">
    <name type="scientific">Priestia taiwanensis</name>
    <dbReference type="NCBI Taxonomy" id="1347902"/>
    <lineage>
        <taxon>Bacteria</taxon>
        <taxon>Bacillati</taxon>
        <taxon>Bacillota</taxon>
        <taxon>Bacilli</taxon>
        <taxon>Bacillales</taxon>
        <taxon>Bacillaceae</taxon>
        <taxon>Priestia</taxon>
    </lineage>
</organism>
<dbReference type="PROSITE" id="PS50928">
    <property type="entry name" value="ABC_TM1"/>
    <property type="match status" value="1"/>
</dbReference>
<name>A0A917AWD8_9BACI</name>
<dbReference type="Proteomes" id="UP000605259">
    <property type="component" value="Unassembled WGS sequence"/>
</dbReference>
<dbReference type="CDD" id="cd06261">
    <property type="entry name" value="TM_PBP2"/>
    <property type="match status" value="1"/>
</dbReference>
<evidence type="ECO:0000256" key="5">
    <source>
        <dbReference type="ARBA" id="ARBA00023136"/>
    </source>
</evidence>
<feature type="transmembrane region" description="Helical" evidence="6">
    <location>
        <begin position="274"/>
        <end position="295"/>
    </location>
</feature>
<evidence type="ECO:0000256" key="6">
    <source>
        <dbReference type="RuleBase" id="RU363032"/>
    </source>
</evidence>
<feature type="transmembrane region" description="Helical" evidence="6">
    <location>
        <begin position="12"/>
        <end position="32"/>
    </location>
</feature>
<keyword evidence="4 6" id="KW-1133">Transmembrane helix</keyword>
<dbReference type="Pfam" id="PF00528">
    <property type="entry name" value="BPD_transp_1"/>
    <property type="match status" value="1"/>
</dbReference>
<dbReference type="GO" id="GO:0055085">
    <property type="term" value="P:transmembrane transport"/>
    <property type="evidence" value="ECO:0007669"/>
    <property type="project" value="InterPro"/>
</dbReference>
<keyword evidence="9" id="KW-1185">Reference proteome</keyword>
<comment type="subcellular location">
    <subcellularLocation>
        <location evidence="6">Cell membrane</location>
        <topology evidence="6">Multi-pass membrane protein</topology>
    </subcellularLocation>
    <subcellularLocation>
        <location evidence="1">Membrane</location>
        <topology evidence="1">Multi-pass membrane protein</topology>
    </subcellularLocation>
</comment>
<dbReference type="InterPro" id="IPR000515">
    <property type="entry name" value="MetI-like"/>
</dbReference>
<dbReference type="EMBL" id="BMFK01000002">
    <property type="protein sequence ID" value="GGE77219.1"/>
    <property type="molecule type" value="Genomic_DNA"/>
</dbReference>
<comment type="similarity">
    <text evidence="6">Belongs to the binding-protein-dependent transport system permease family.</text>
</comment>